<dbReference type="SUPFAM" id="SSF55326">
    <property type="entry name" value="PurM N-terminal domain-like"/>
    <property type="match status" value="1"/>
</dbReference>
<feature type="binding site" evidence="1">
    <location>
        <position position="48"/>
    </location>
    <ligand>
        <name>Mg(2+)</name>
        <dbReference type="ChEBI" id="CHEBI:18420"/>
        <label>4</label>
    </ligand>
</feature>
<dbReference type="Pfam" id="PF02769">
    <property type="entry name" value="AIRS_C"/>
    <property type="match status" value="1"/>
</dbReference>
<feature type="binding site" evidence="1">
    <location>
        <position position="49"/>
    </location>
    <ligand>
        <name>Mg(2+)</name>
        <dbReference type="ChEBI" id="CHEBI:18420"/>
        <label>1</label>
    </ligand>
</feature>
<feature type="binding site" evidence="1">
    <location>
        <position position="50"/>
    </location>
    <ligand>
        <name>Mg(2+)</name>
        <dbReference type="ChEBI" id="CHEBI:18420"/>
        <label>2</label>
    </ligand>
</feature>
<dbReference type="UniPathway" id="UPA00060">
    <property type="reaction ID" value="UER00142"/>
</dbReference>
<feature type="binding site" evidence="1">
    <location>
        <position position="273"/>
    </location>
    <ligand>
        <name>substrate</name>
    </ligand>
</feature>
<feature type="domain" description="PurM-like C-terminal" evidence="3">
    <location>
        <begin position="157"/>
        <end position="310"/>
    </location>
</feature>
<feature type="binding site" evidence="1">
    <location>
        <position position="220"/>
    </location>
    <ligand>
        <name>Mg(2+)</name>
        <dbReference type="ChEBI" id="CHEBI:18420"/>
        <label>3</label>
    </ligand>
</feature>
<dbReference type="PANTHER" id="PTHR30270">
    <property type="entry name" value="THIAMINE-MONOPHOSPHATE KINASE"/>
    <property type="match status" value="1"/>
</dbReference>
<reference evidence="4 5" key="1">
    <citation type="submission" date="2016-04" db="EMBL/GenBank/DDBJ databases">
        <authorList>
            <person name="Evans L.H."/>
            <person name="Alamgir A."/>
            <person name="Owens N."/>
            <person name="Weber N.D."/>
            <person name="Virtaneva K."/>
            <person name="Barbian K."/>
            <person name="Babar A."/>
            <person name="Rosenke K."/>
        </authorList>
    </citation>
    <scope>NUCLEOTIDE SEQUENCE [LARGE SCALE GENOMIC DNA]</scope>
    <source>
        <strain evidence="4 5">LMa1</strain>
    </source>
</reference>
<keyword evidence="1" id="KW-0808">Transferase</keyword>
<dbReference type="OrthoDB" id="9802811at2"/>
<evidence type="ECO:0000256" key="1">
    <source>
        <dbReference type="HAMAP-Rule" id="MF_02128"/>
    </source>
</evidence>
<dbReference type="HAMAP" id="MF_02128">
    <property type="entry name" value="TMP_kinase"/>
    <property type="match status" value="1"/>
</dbReference>
<keyword evidence="1 4" id="KW-0418">Kinase</keyword>
<dbReference type="RefSeq" id="WP_066670435.1">
    <property type="nucleotide sequence ID" value="NZ_LYVF01000185.1"/>
</dbReference>
<dbReference type="STRING" id="1838280.A6M21_14245"/>
<name>A0A1B7LBS3_9FIRM</name>
<feature type="binding site" evidence="1">
    <location>
        <position position="79"/>
    </location>
    <ligand>
        <name>Mg(2+)</name>
        <dbReference type="ChEBI" id="CHEBI:18420"/>
        <label>4</label>
    </ligand>
</feature>
<dbReference type="InterPro" id="IPR036676">
    <property type="entry name" value="PurM-like_C_sf"/>
</dbReference>
<gene>
    <name evidence="1" type="primary">thiL</name>
    <name evidence="4" type="ORF">A6M21_14245</name>
</gene>
<keyword evidence="1" id="KW-0479">Metal-binding</keyword>
<feature type="binding site" evidence="1">
    <location>
        <position position="33"/>
    </location>
    <ligand>
        <name>Mg(2+)</name>
        <dbReference type="ChEBI" id="CHEBI:18420"/>
        <label>4</label>
    </ligand>
</feature>
<dbReference type="InterPro" id="IPR006283">
    <property type="entry name" value="ThiL-like"/>
</dbReference>
<dbReference type="Gene3D" id="3.90.650.10">
    <property type="entry name" value="PurM-like C-terminal domain"/>
    <property type="match status" value="1"/>
</dbReference>
<comment type="miscellaneous">
    <text evidence="1">Reaction mechanism of ThiL seems to utilize a direct, inline transfer of the gamma-phosphate of ATP to TMP rather than a phosphorylated enzyme intermediate.</text>
</comment>
<dbReference type="GO" id="GO:0009030">
    <property type="term" value="F:thiamine-phosphate kinase activity"/>
    <property type="evidence" value="ECO:0007669"/>
    <property type="project" value="UniProtKB-UniRule"/>
</dbReference>
<feature type="binding site" evidence="1">
    <location>
        <position position="329"/>
    </location>
    <ligand>
        <name>substrate</name>
    </ligand>
</feature>
<dbReference type="NCBIfam" id="TIGR01379">
    <property type="entry name" value="thiL"/>
    <property type="match status" value="1"/>
</dbReference>
<dbReference type="InterPro" id="IPR016188">
    <property type="entry name" value="PurM-like_N"/>
</dbReference>
<feature type="binding site" evidence="1">
    <location>
        <position position="222"/>
    </location>
    <ligand>
        <name>ATP</name>
        <dbReference type="ChEBI" id="CHEBI:30616"/>
    </ligand>
</feature>
<comment type="similarity">
    <text evidence="1">Belongs to the thiamine-monophosphate kinase family.</text>
</comment>
<dbReference type="InterPro" id="IPR010918">
    <property type="entry name" value="PurM-like_C_dom"/>
</dbReference>
<dbReference type="GO" id="GO:0009229">
    <property type="term" value="P:thiamine diphosphate biosynthetic process"/>
    <property type="evidence" value="ECO:0007669"/>
    <property type="project" value="UniProtKB-UniRule"/>
</dbReference>
<feature type="binding site" evidence="1">
    <location>
        <position position="79"/>
    </location>
    <ligand>
        <name>Mg(2+)</name>
        <dbReference type="ChEBI" id="CHEBI:18420"/>
        <label>3</label>
    </ligand>
</feature>
<protein>
    <recommendedName>
        <fullName evidence="1">Thiamine-monophosphate kinase</fullName>
        <shortName evidence="1">TMP kinase</shortName>
        <shortName evidence="1">Thiamine-phosphate kinase</shortName>
        <ecNumber evidence="1">2.7.4.16</ecNumber>
    </recommendedName>
</protein>
<keyword evidence="1" id="KW-0784">Thiamine biosynthesis</keyword>
<dbReference type="GO" id="GO:0005524">
    <property type="term" value="F:ATP binding"/>
    <property type="evidence" value="ECO:0007669"/>
    <property type="project" value="UniProtKB-UniRule"/>
</dbReference>
<feature type="binding site" evidence="1">
    <location>
        <position position="50"/>
    </location>
    <ligand>
        <name>Mg(2+)</name>
        <dbReference type="ChEBI" id="CHEBI:18420"/>
        <label>1</label>
    </ligand>
</feature>
<dbReference type="EMBL" id="LYVF01000185">
    <property type="protein sequence ID" value="OAT79961.1"/>
    <property type="molecule type" value="Genomic_DNA"/>
</dbReference>
<feature type="binding site" evidence="1">
    <location>
        <begin position="126"/>
        <end position="127"/>
    </location>
    <ligand>
        <name>ATP</name>
        <dbReference type="ChEBI" id="CHEBI:30616"/>
    </ligand>
</feature>
<dbReference type="PANTHER" id="PTHR30270:SF0">
    <property type="entry name" value="THIAMINE-MONOPHOSPHATE KINASE"/>
    <property type="match status" value="1"/>
</dbReference>
<comment type="pathway">
    <text evidence="1">Cofactor biosynthesis; thiamine diphosphate biosynthesis; thiamine diphosphate from thiamine phosphate: step 1/1.</text>
</comment>
<evidence type="ECO:0000313" key="4">
    <source>
        <dbReference type="EMBL" id="OAT79961.1"/>
    </source>
</evidence>
<evidence type="ECO:0000259" key="2">
    <source>
        <dbReference type="Pfam" id="PF00586"/>
    </source>
</evidence>
<sequence>MNLSALGEFGLIERLARDLPNNPGQVVCGAGDDAAVLQAAGPDQLLFTTDMLVEEVHFSLTWATAEQVGVKALAVNVSDIAAMGGRPAYAVISLGVPERVTVEELDALYRGLRRTAREYGVNLVGGDTVACPDRLVINVALLGLVEPGRAVYRGGARPGDLIYVTGSLGKSAAGLFLCRHPETPVVPEAAAFARLAHLEPCARVQAGRLLAAAGVGAMDDISDGLAGELGEICRASGAGCRVRAGAVPVDPRVRLVAAAAGCDPLDWALYGGEDFELLFTVSPAGAARMEDKMAQAGEAVSLIGEITPAGDGMKIETGGVWRPLPARGYDHFLR</sequence>
<evidence type="ECO:0000313" key="5">
    <source>
        <dbReference type="Proteomes" id="UP000078532"/>
    </source>
</evidence>
<feature type="binding site" evidence="1">
    <location>
        <position position="153"/>
    </location>
    <ligand>
        <name>ATP</name>
        <dbReference type="ChEBI" id="CHEBI:30616"/>
    </ligand>
</feature>
<dbReference type="CDD" id="cd02194">
    <property type="entry name" value="ThiL"/>
    <property type="match status" value="1"/>
</dbReference>
<dbReference type="Proteomes" id="UP000078532">
    <property type="component" value="Unassembled WGS sequence"/>
</dbReference>
<feature type="binding site" evidence="1">
    <location>
        <position position="127"/>
    </location>
    <ligand>
        <name>Mg(2+)</name>
        <dbReference type="ChEBI" id="CHEBI:18420"/>
        <label>1</label>
    </ligand>
</feature>
<feature type="binding site" evidence="1">
    <location>
        <position position="223"/>
    </location>
    <ligand>
        <name>Mg(2+)</name>
        <dbReference type="ChEBI" id="CHEBI:18420"/>
        <label>5</label>
    </ligand>
</feature>
<dbReference type="Pfam" id="PF00586">
    <property type="entry name" value="AIRS"/>
    <property type="match status" value="1"/>
</dbReference>
<dbReference type="AlphaFoldDB" id="A0A1B7LBS3"/>
<comment type="function">
    <text evidence="1">Catalyzes the ATP-dependent phosphorylation of thiamine-monophosphate (TMP) to form thiamine-pyrophosphate (TPP), the active form of vitamin B1.</text>
</comment>
<dbReference type="GO" id="GO:0000287">
    <property type="term" value="F:magnesium ion binding"/>
    <property type="evidence" value="ECO:0007669"/>
    <property type="project" value="UniProtKB-UniRule"/>
</dbReference>
<keyword evidence="1" id="KW-0067">ATP-binding</keyword>
<keyword evidence="1" id="KW-0460">Magnesium</keyword>
<dbReference type="PIRSF" id="PIRSF005303">
    <property type="entry name" value="Thiam_monoph_kin"/>
    <property type="match status" value="1"/>
</dbReference>
<dbReference type="InterPro" id="IPR036921">
    <property type="entry name" value="PurM-like_N_sf"/>
</dbReference>
<feature type="domain" description="PurM-like N-terminal" evidence="2">
    <location>
        <begin position="31"/>
        <end position="145"/>
    </location>
</feature>
<keyword evidence="1" id="KW-0547">Nucleotide-binding</keyword>
<proteinExistence type="inferred from homology"/>
<feature type="binding site" evidence="1">
    <location>
        <position position="57"/>
    </location>
    <ligand>
        <name>substrate</name>
    </ligand>
</feature>
<keyword evidence="5" id="KW-1185">Reference proteome</keyword>
<comment type="caution">
    <text evidence="4">The sequence shown here is derived from an EMBL/GenBank/DDBJ whole genome shotgun (WGS) entry which is preliminary data.</text>
</comment>
<comment type="catalytic activity">
    <reaction evidence="1">
        <text>thiamine phosphate + ATP = thiamine diphosphate + ADP</text>
        <dbReference type="Rhea" id="RHEA:15913"/>
        <dbReference type="ChEBI" id="CHEBI:30616"/>
        <dbReference type="ChEBI" id="CHEBI:37575"/>
        <dbReference type="ChEBI" id="CHEBI:58937"/>
        <dbReference type="ChEBI" id="CHEBI:456216"/>
        <dbReference type="EC" id="2.7.4.16"/>
    </reaction>
</comment>
<feature type="binding site" evidence="1">
    <location>
        <position position="33"/>
    </location>
    <ligand>
        <name>Mg(2+)</name>
        <dbReference type="ChEBI" id="CHEBI:18420"/>
        <label>3</label>
    </ligand>
</feature>
<dbReference type="SUPFAM" id="SSF56042">
    <property type="entry name" value="PurM C-terminal domain-like"/>
    <property type="match status" value="1"/>
</dbReference>
<evidence type="ECO:0000259" key="3">
    <source>
        <dbReference type="Pfam" id="PF02769"/>
    </source>
</evidence>
<dbReference type="EC" id="2.7.4.16" evidence="1"/>
<dbReference type="GO" id="GO:0009228">
    <property type="term" value="P:thiamine biosynthetic process"/>
    <property type="evidence" value="ECO:0007669"/>
    <property type="project" value="UniProtKB-KW"/>
</dbReference>
<feature type="binding site" evidence="1">
    <location>
        <position position="109"/>
    </location>
    <ligand>
        <name>ATP</name>
        <dbReference type="ChEBI" id="CHEBI:30616"/>
    </ligand>
</feature>
<organism evidence="4 5">
    <name type="scientific">Desulfotomaculum copahuensis</name>
    <dbReference type="NCBI Taxonomy" id="1838280"/>
    <lineage>
        <taxon>Bacteria</taxon>
        <taxon>Bacillati</taxon>
        <taxon>Bacillota</taxon>
        <taxon>Clostridia</taxon>
        <taxon>Eubacteriales</taxon>
        <taxon>Desulfotomaculaceae</taxon>
        <taxon>Desulfotomaculum</taxon>
    </lineage>
</organism>
<feature type="binding site" evidence="1">
    <location>
        <position position="79"/>
    </location>
    <ligand>
        <name>Mg(2+)</name>
        <dbReference type="ChEBI" id="CHEBI:18420"/>
        <label>2</label>
    </ligand>
</feature>
<dbReference type="Gene3D" id="3.30.1330.10">
    <property type="entry name" value="PurM-like, N-terminal domain"/>
    <property type="match status" value="1"/>
</dbReference>
<accession>A0A1B7LBS3</accession>